<dbReference type="PANTHER" id="PTHR43591:SF24">
    <property type="entry name" value="2-METHOXY-6-POLYPRENYL-1,4-BENZOQUINOL METHYLASE, MITOCHONDRIAL"/>
    <property type="match status" value="1"/>
</dbReference>
<dbReference type="STRING" id="341454.A0A4S2MM83"/>
<dbReference type="GO" id="GO:0032259">
    <property type="term" value="P:methylation"/>
    <property type="evidence" value="ECO:0007669"/>
    <property type="project" value="UniProtKB-KW"/>
</dbReference>
<dbReference type="SUPFAM" id="SSF53335">
    <property type="entry name" value="S-adenosyl-L-methionine-dependent methyltransferases"/>
    <property type="match status" value="1"/>
</dbReference>
<evidence type="ECO:0000313" key="1">
    <source>
        <dbReference type="EMBL" id="TGZ78045.1"/>
    </source>
</evidence>
<keyword evidence="2" id="KW-1185">Reference proteome</keyword>
<protein>
    <submittedName>
        <fullName evidence="1">S-adenosyl-L-methionine-dependent methyltransferase</fullName>
    </submittedName>
</protein>
<proteinExistence type="predicted"/>
<dbReference type="PANTHER" id="PTHR43591">
    <property type="entry name" value="METHYLTRANSFERASE"/>
    <property type="match status" value="1"/>
</dbReference>
<dbReference type="CDD" id="cd02440">
    <property type="entry name" value="AdoMet_MTases"/>
    <property type="match status" value="1"/>
</dbReference>
<name>A0A4S2MM83_9PEZI</name>
<keyword evidence="1" id="KW-0808">Transferase</keyword>
<organism evidence="1 2">
    <name type="scientific">Ascodesmis nigricans</name>
    <dbReference type="NCBI Taxonomy" id="341454"/>
    <lineage>
        <taxon>Eukaryota</taxon>
        <taxon>Fungi</taxon>
        <taxon>Dikarya</taxon>
        <taxon>Ascomycota</taxon>
        <taxon>Pezizomycotina</taxon>
        <taxon>Pezizomycetes</taxon>
        <taxon>Pezizales</taxon>
        <taxon>Ascodesmidaceae</taxon>
        <taxon>Ascodesmis</taxon>
    </lineage>
</organism>
<dbReference type="AlphaFoldDB" id="A0A4S2MM83"/>
<sequence>MSAILAGEAALEADNTPFSDYESDAKSELSTQSLTSSIRDHVYENGRRYHRKSSDQYIMPSDETEQDRLDLTHHLFTSLHGGELYKAPISHDPPNVLDAGTGTGIWALDFGDLHPGSQVIGLDLAPIQPEWTFPNVKFECDDLEKEWTYKPGFFHYIHSRALSTSIKDWPGYLAQCFKHTAPGGYIEIVEYTLGRLSSDDDTYEGSSLDKYITTFGRCISKMGIDVEFNGETIKCRLEEAGYINVHVYTSKMPWGTWPKDRAAKRIGAINELQLTTGLEGHALMVFTQHGGMTSEEAKKLCADAVKDIEARKVHAYSLLWNVVGQKPE</sequence>
<keyword evidence="1" id="KW-0489">Methyltransferase</keyword>
<dbReference type="Proteomes" id="UP000298138">
    <property type="component" value="Unassembled WGS sequence"/>
</dbReference>
<dbReference type="OrthoDB" id="2013972at2759"/>
<accession>A0A4S2MM83</accession>
<dbReference type="EMBL" id="ML220146">
    <property type="protein sequence ID" value="TGZ78045.1"/>
    <property type="molecule type" value="Genomic_DNA"/>
</dbReference>
<dbReference type="Pfam" id="PF13489">
    <property type="entry name" value="Methyltransf_23"/>
    <property type="match status" value="1"/>
</dbReference>
<dbReference type="InParanoid" id="A0A4S2MM83"/>
<dbReference type="InterPro" id="IPR029063">
    <property type="entry name" value="SAM-dependent_MTases_sf"/>
</dbReference>
<evidence type="ECO:0000313" key="2">
    <source>
        <dbReference type="Proteomes" id="UP000298138"/>
    </source>
</evidence>
<gene>
    <name evidence="1" type="ORF">EX30DRAFT_343607</name>
</gene>
<reference evidence="1 2" key="1">
    <citation type="submission" date="2019-04" db="EMBL/GenBank/DDBJ databases">
        <title>Comparative genomics and transcriptomics to analyze fruiting body development in filamentous ascomycetes.</title>
        <authorList>
            <consortium name="DOE Joint Genome Institute"/>
            <person name="Lutkenhaus R."/>
            <person name="Traeger S."/>
            <person name="Breuer J."/>
            <person name="Kuo A."/>
            <person name="Lipzen A."/>
            <person name="Pangilinan J."/>
            <person name="Dilworth D."/>
            <person name="Sandor L."/>
            <person name="Poggeler S."/>
            <person name="Barry K."/>
            <person name="Grigoriev I.V."/>
            <person name="Nowrousian M."/>
        </authorList>
    </citation>
    <scope>NUCLEOTIDE SEQUENCE [LARGE SCALE GENOMIC DNA]</scope>
    <source>
        <strain evidence="1 2">CBS 389.68</strain>
    </source>
</reference>
<dbReference type="Gene3D" id="3.40.50.150">
    <property type="entry name" value="Vaccinia Virus protein VP39"/>
    <property type="match status" value="1"/>
</dbReference>
<dbReference type="GO" id="GO:0008168">
    <property type="term" value="F:methyltransferase activity"/>
    <property type="evidence" value="ECO:0007669"/>
    <property type="project" value="UniProtKB-KW"/>
</dbReference>